<keyword evidence="1" id="KW-0812">Transmembrane</keyword>
<name>A0A8J3PYX4_9ACTN</name>
<dbReference type="Gene3D" id="1.10.101.10">
    <property type="entry name" value="PGBD-like superfamily/PGBD"/>
    <property type="match status" value="1"/>
</dbReference>
<dbReference type="Proteomes" id="UP000630097">
    <property type="component" value="Unassembled WGS sequence"/>
</dbReference>
<accession>A0A8J3PYX4</accession>
<evidence type="ECO:0000313" key="3">
    <source>
        <dbReference type="Proteomes" id="UP000630097"/>
    </source>
</evidence>
<dbReference type="InterPro" id="IPR036366">
    <property type="entry name" value="PGBDSf"/>
</dbReference>
<evidence type="ECO:0000256" key="1">
    <source>
        <dbReference type="SAM" id="Phobius"/>
    </source>
</evidence>
<dbReference type="AlphaFoldDB" id="A0A8J3PYX4"/>
<gene>
    <name evidence="2" type="ORF">Pka01_67300</name>
</gene>
<sequence>MAGTDVADAPPRRGRKRHVLGAVALLAVVAAGGAAFVVIDHGGEPEATGTAKAPVATTSVVKTDLSDTRTLPGTLGFGAERSVRGAGTGLVTRLPKAGATVARGKPLYWVDDHPVPAFVGDTPLFRKLDKVGTRGRDVTVVANNLRALGYTIGYLPPQTPAAGKPSVPGDVFTAPLKSALKQWQVDAGLEPTGTLDVGQVVVLPGPSRVASIKAQLGDPVAEELITVTPTAKVVTVPVDATDVGTIRPKARVSIVLPSGKKIAGQVTAIGRTVQDVTDGSGQNTAQLNITVTPRKAADVKALDAAGVEVTFTSQVRRGVLAVPVGALLALREGGYALQLPDGKLVAAETGMFLRGMVEVTGTGVTEGLKVVTSS</sequence>
<dbReference type="EMBL" id="BONV01000042">
    <property type="protein sequence ID" value="GIG83603.1"/>
    <property type="molecule type" value="Genomic_DNA"/>
</dbReference>
<dbReference type="InterPro" id="IPR036365">
    <property type="entry name" value="PGBD-like_sf"/>
</dbReference>
<keyword evidence="1" id="KW-1133">Transmembrane helix</keyword>
<organism evidence="2 3">
    <name type="scientific">Planotetraspora kaengkrachanensis</name>
    <dbReference type="NCBI Taxonomy" id="575193"/>
    <lineage>
        <taxon>Bacteria</taxon>
        <taxon>Bacillati</taxon>
        <taxon>Actinomycetota</taxon>
        <taxon>Actinomycetes</taxon>
        <taxon>Streptosporangiales</taxon>
        <taxon>Streptosporangiaceae</taxon>
        <taxon>Planotetraspora</taxon>
    </lineage>
</organism>
<proteinExistence type="predicted"/>
<keyword evidence="1" id="KW-0472">Membrane</keyword>
<dbReference type="SUPFAM" id="SSF47090">
    <property type="entry name" value="PGBD-like"/>
    <property type="match status" value="1"/>
</dbReference>
<keyword evidence="3" id="KW-1185">Reference proteome</keyword>
<protein>
    <submittedName>
        <fullName evidence="2">Peptidoglycan-binding protein</fullName>
    </submittedName>
</protein>
<feature type="transmembrane region" description="Helical" evidence="1">
    <location>
        <begin position="19"/>
        <end position="39"/>
    </location>
</feature>
<comment type="caution">
    <text evidence="2">The sequence shown here is derived from an EMBL/GenBank/DDBJ whole genome shotgun (WGS) entry which is preliminary data.</text>
</comment>
<evidence type="ECO:0000313" key="2">
    <source>
        <dbReference type="EMBL" id="GIG83603.1"/>
    </source>
</evidence>
<dbReference type="RefSeq" id="WP_203886909.1">
    <property type="nucleotide sequence ID" value="NZ_BAABHH010000028.1"/>
</dbReference>
<reference evidence="2 3" key="1">
    <citation type="submission" date="2021-01" db="EMBL/GenBank/DDBJ databases">
        <title>Whole genome shotgun sequence of Planotetraspora kaengkrachanensis NBRC 104272.</title>
        <authorList>
            <person name="Komaki H."/>
            <person name="Tamura T."/>
        </authorList>
    </citation>
    <scope>NUCLEOTIDE SEQUENCE [LARGE SCALE GENOMIC DNA]</scope>
    <source>
        <strain evidence="2 3">NBRC 104272</strain>
    </source>
</reference>